<dbReference type="InterPro" id="IPR027463">
    <property type="entry name" value="AcrB_DN_DC_subdom"/>
</dbReference>
<keyword evidence="1" id="KW-0812">Transmembrane</keyword>
<sequence length="1028" mass="112777">MSIAQLSLRRPVTTIMLFVSMVVIGLIAATRLPLEALPDVSAPFLYVQLPYEGSTPEEVERTVLRPAEEALATMTGVKRMQGNATASGAGVFMEFSDWDRDVAIAASEARERIDAIRQELPDDFRRYFVHKWSTSDQPVLQVRLAGDQDLRWQYDLIDREFRSRLERVPGVARVEIGGAAANEVEVAIDPSRLLAHGINLDQLTTRLQQANFSVSAGEIEDAGRRLRVQPRGELEDIEQLRSMVLDERGTRLSDIAEVNYQPSRLNMGRRLEGRPAVGLDIYKERGANLVEVSGRVKEEVERIRDRPGMGGIEVKVINDMGKEVTDSLIELAEAGLVGLLLSIVVLFFFLRHWPSTLMVTLAIPICFVMTLGFMHFAGVTLNVLSLMGLLLAVGMLVDNAVVVVESIYQERERMPDQPMRASIIGTRHVAIALSAGTLSHVIVFVPNLLSDTNQITIFMAQIAITISVSLLASWLVAVSLIPMLSARMKTPPAVHNPDGLIARLQRRYARLLRWTLEHRGWSVAGIALILLVSIVPMTQTKFNMFSDGSTDQVVIGYRWHGNYPLEEISAEVLRIEDYLNAHREELRIRQVYSWFSEGGGAGTQVDFDEGTGQVTELIDRIREGLPKSARAELRVGEQGGQGGGPGGGGLRVELVGDSTSVLHGIATDILPILQAEESLRDVRIDQGDTGNELRIRVDRERAAAFGFSAEQVSRFVGLALRGAQLREFRRGQEEVPVWVRFQGAQDYGMEDLATFTVTAPDGRSVPLMAMVEVSSSPVASQIQRSNRQTSLRVVASLAPGATMQQARQAIEAALDRVAFPAGYGYSFGGSGFEEEAQAMNQMLFNTLLALVMIYVVMAAVFESLLFPSAIMSCVVFSILGVFWLFWITGTTFSVMAFIGILVLMGVVVNNGIVMVEHINNRRRGGMNRMDALVEGSRERLRPILMTMGTAILAMIPISLSDTVVLGGLTYSPMARAVAGGLAFSTVVSLLFLPTIYAILDDLSIATRRVLRSARGLPSAATEAPATNA</sequence>
<dbReference type="Proteomes" id="UP000030003">
    <property type="component" value="Unassembled WGS sequence"/>
</dbReference>
<keyword evidence="1" id="KW-1133">Transmembrane helix</keyword>
<dbReference type="STRING" id="1385515.GCA_000423325_00380"/>
<feature type="transmembrane region" description="Helical" evidence="1">
    <location>
        <begin position="979"/>
        <end position="999"/>
    </location>
</feature>
<feature type="transmembrane region" description="Helical" evidence="1">
    <location>
        <begin position="520"/>
        <end position="537"/>
    </location>
</feature>
<dbReference type="OrthoDB" id="5287122at2"/>
<reference evidence="2 3" key="1">
    <citation type="submission" date="2013-08" db="EMBL/GenBank/DDBJ databases">
        <title>Genomic analysis of Lysobacter defluvii.</title>
        <authorList>
            <person name="Wang Q."/>
            <person name="Wang G."/>
        </authorList>
    </citation>
    <scope>NUCLEOTIDE SEQUENCE [LARGE SCALE GENOMIC DNA]</scope>
    <source>
        <strain evidence="2 3">IMMIB APB-9</strain>
    </source>
</reference>
<dbReference type="GO" id="GO:0005886">
    <property type="term" value="C:plasma membrane"/>
    <property type="evidence" value="ECO:0007669"/>
    <property type="project" value="TreeGrafter"/>
</dbReference>
<protein>
    <submittedName>
        <fullName evidence="2">Acriflavin resistance protein</fullName>
    </submittedName>
</protein>
<dbReference type="Gene3D" id="3.30.70.1440">
    <property type="entry name" value="Multidrug efflux transporter AcrB pore domain"/>
    <property type="match status" value="1"/>
</dbReference>
<dbReference type="Gene3D" id="3.30.70.1430">
    <property type="entry name" value="Multidrug efflux transporter AcrB pore domain"/>
    <property type="match status" value="2"/>
</dbReference>
<feature type="transmembrane region" description="Helical" evidence="1">
    <location>
        <begin position="357"/>
        <end position="377"/>
    </location>
</feature>
<feature type="transmembrane region" description="Helical" evidence="1">
    <location>
        <begin position="429"/>
        <end position="449"/>
    </location>
</feature>
<dbReference type="eggNOG" id="COG0841">
    <property type="taxonomic scope" value="Bacteria"/>
</dbReference>
<dbReference type="EMBL" id="AVBH01000020">
    <property type="protein sequence ID" value="KGO99357.1"/>
    <property type="molecule type" value="Genomic_DNA"/>
</dbReference>
<organism evidence="2 3">
    <name type="scientific">Lysobacter defluvii IMMIB APB-9 = DSM 18482</name>
    <dbReference type="NCBI Taxonomy" id="1385515"/>
    <lineage>
        <taxon>Bacteria</taxon>
        <taxon>Pseudomonadati</taxon>
        <taxon>Pseudomonadota</taxon>
        <taxon>Gammaproteobacteria</taxon>
        <taxon>Lysobacterales</taxon>
        <taxon>Lysobacteraceae</taxon>
        <taxon>Novilysobacter</taxon>
    </lineage>
</organism>
<dbReference type="PANTHER" id="PTHR32063:SF73">
    <property type="entry name" value="RND SUPERFAMILY EFFLUX PUMP PERMEASE COMPONENT 1"/>
    <property type="match status" value="1"/>
</dbReference>
<dbReference type="AlphaFoldDB" id="A0A0A0MAY4"/>
<feature type="transmembrane region" description="Helical" evidence="1">
    <location>
        <begin position="868"/>
        <end position="888"/>
    </location>
</feature>
<dbReference type="PRINTS" id="PR00702">
    <property type="entry name" value="ACRIFLAVINRP"/>
</dbReference>
<feature type="transmembrane region" description="Helical" evidence="1">
    <location>
        <begin position="940"/>
        <end position="959"/>
    </location>
</feature>
<dbReference type="Gene3D" id="1.20.1640.10">
    <property type="entry name" value="Multidrug efflux transporter AcrB transmembrane domain"/>
    <property type="match status" value="2"/>
</dbReference>
<keyword evidence="3" id="KW-1185">Reference proteome</keyword>
<comment type="caution">
    <text evidence="2">The sequence shown here is derived from an EMBL/GenBank/DDBJ whole genome shotgun (WGS) entry which is preliminary data.</text>
</comment>
<accession>A0A0A0MAY4</accession>
<feature type="transmembrane region" description="Helical" evidence="1">
    <location>
        <begin position="894"/>
        <end position="919"/>
    </location>
</feature>
<dbReference type="SUPFAM" id="SSF82866">
    <property type="entry name" value="Multidrug efflux transporter AcrB transmembrane domain"/>
    <property type="match status" value="2"/>
</dbReference>
<name>A0A0A0MAY4_9GAMM</name>
<evidence type="ECO:0000313" key="3">
    <source>
        <dbReference type="Proteomes" id="UP000030003"/>
    </source>
</evidence>
<feature type="transmembrane region" description="Helical" evidence="1">
    <location>
        <begin position="331"/>
        <end position="350"/>
    </location>
</feature>
<dbReference type="Pfam" id="PF00873">
    <property type="entry name" value="ACR_tran"/>
    <property type="match status" value="1"/>
</dbReference>
<dbReference type="GO" id="GO:0042910">
    <property type="term" value="F:xenobiotic transmembrane transporter activity"/>
    <property type="evidence" value="ECO:0007669"/>
    <property type="project" value="TreeGrafter"/>
</dbReference>
<proteinExistence type="predicted"/>
<dbReference type="SUPFAM" id="SSF82714">
    <property type="entry name" value="Multidrug efflux transporter AcrB TolC docking domain, DN and DC subdomains"/>
    <property type="match status" value="2"/>
</dbReference>
<feature type="transmembrane region" description="Helical" evidence="1">
    <location>
        <begin position="455"/>
        <end position="481"/>
    </location>
</feature>
<dbReference type="Gene3D" id="3.30.2090.10">
    <property type="entry name" value="Multidrug efflux transporter AcrB TolC docking domain, DN and DC subdomains"/>
    <property type="match status" value="2"/>
</dbReference>
<dbReference type="InterPro" id="IPR001036">
    <property type="entry name" value="Acrflvin-R"/>
</dbReference>
<feature type="transmembrane region" description="Helical" evidence="1">
    <location>
        <begin position="842"/>
        <end position="861"/>
    </location>
</feature>
<evidence type="ECO:0000256" key="1">
    <source>
        <dbReference type="SAM" id="Phobius"/>
    </source>
</evidence>
<dbReference type="SUPFAM" id="SSF82693">
    <property type="entry name" value="Multidrug efflux transporter AcrB pore domain, PN1, PN2, PC1 and PC2 subdomains"/>
    <property type="match status" value="2"/>
</dbReference>
<dbReference type="PANTHER" id="PTHR32063">
    <property type="match status" value="1"/>
</dbReference>
<dbReference type="RefSeq" id="WP_027068932.1">
    <property type="nucleotide sequence ID" value="NZ_AUHT01000004.1"/>
</dbReference>
<gene>
    <name evidence="2" type="ORF">N791_09190</name>
</gene>
<keyword evidence="1" id="KW-0472">Membrane</keyword>
<feature type="transmembrane region" description="Helical" evidence="1">
    <location>
        <begin position="383"/>
        <end position="408"/>
    </location>
</feature>
<dbReference type="Gene3D" id="3.30.70.1320">
    <property type="entry name" value="Multidrug efflux transporter AcrB pore domain like"/>
    <property type="match status" value="1"/>
</dbReference>
<evidence type="ECO:0000313" key="2">
    <source>
        <dbReference type="EMBL" id="KGO99357.1"/>
    </source>
</evidence>
<feature type="transmembrane region" description="Helical" evidence="1">
    <location>
        <begin position="12"/>
        <end position="34"/>
    </location>
</feature>